<keyword evidence="3" id="KW-1185">Reference proteome</keyword>
<evidence type="ECO:0000313" key="2">
    <source>
        <dbReference type="EMBL" id="EEG50401.1"/>
    </source>
</evidence>
<feature type="domain" description="Putative component of 'biosynthetic module'" evidence="1">
    <location>
        <begin position="24"/>
        <end position="212"/>
    </location>
</feature>
<reference evidence="2 3" key="1">
    <citation type="submission" date="2009-01" db="EMBL/GenBank/DDBJ databases">
        <authorList>
            <person name="Fulton L."/>
            <person name="Clifton S."/>
            <person name="Fulton B."/>
            <person name="Xu J."/>
            <person name="Minx P."/>
            <person name="Pepin K.H."/>
            <person name="Johnson M."/>
            <person name="Bhonagiri V."/>
            <person name="Nash W.E."/>
            <person name="Mardis E.R."/>
            <person name="Wilson R.K."/>
        </authorList>
    </citation>
    <scope>NUCLEOTIDE SEQUENCE [LARGE SCALE GENOMIC DNA]</scope>
    <source>
        <strain evidence="3">DSM 10507 / JCM 14656 / S5a33</strain>
    </source>
</reference>
<evidence type="ECO:0000313" key="3">
    <source>
        <dbReference type="Proteomes" id="UP000003100"/>
    </source>
</evidence>
<feature type="domain" description="Putative component of 'biosynthetic module'" evidence="1">
    <location>
        <begin position="519"/>
        <end position="732"/>
    </location>
</feature>
<dbReference type="AlphaFoldDB" id="C0CIL8"/>
<comment type="caution">
    <text evidence="2">The sequence shown here is derived from an EMBL/GenBank/DDBJ whole genome shotgun (WGS) entry which is preliminary data.</text>
</comment>
<dbReference type="InterPro" id="IPR025647">
    <property type="entry name" value="YceG_bac"/>
</dbReference>
<accession>C0CIL8</accession>
<proteinExistence type="predicted"/>
<dbReference type="PATRIC" id="fig|476272.21.peg.3686"/>
<dbReference type="EMBL" id="ACBZ01000024">
    <property type="protein sequence ID" value="EEG50401.1"/>
    <property type="molecule type" value="Genomic_DNA"/>
</dbReference>
<name>C0CIL8_BLAHS</name>
<dbReference type="HOGENOM" id="CLU_021403_0_0_9"/>
<reference evidence="2 3" key="2">
    <citation type="submission" date="2009-02" db="EMBL/GenBank/DDBJ databases">
        <title>Draft genome sequence of Blautia hydrogenotrophica DSM 10507 (Ruminococcus hydrogenotrophicus DSM 10507).</title>
        <authorList>
            <person name="Sudarsanam P."/>
            <person name="Ley R."/>
            <person name="Guruge J."/>
            <person name="Turnbaugh P.J."/>
            <person name="Mahowald M."/>
            <person name="Liep D."/>
            <person name="Gordon J."/>
        </authorList>
    </citation>
    <scope>NUCLEOTIDE SEQUENCE [LARGE SCALE GENOMIC DNA]</scope>
    <source>
        <strain evidence="3">DSM 10507 / JCM 14656 / S5a33</strain>
    </source>
</reference>
<dbReference type="Pfam" id="PF14266">
    <property type="entry name" value="YceG_bac"/>
    <property type="match status" value="3"/>
</dbReference>
<dbReference type="eggNOG" id="ENOG502Z9CR">
    <property type="taxonomic scope" value="Bacteria"/>
</dbReference>
<gene>
    <name evidence="2" type="ORF">RUMHYD_00682</name>
</gene>
<evidence type="ECO:0000259" key="1">
    <source>
        <dbReference type="Pfam" id="PF14266"/>
    </source>
</evidence>
<feature type="domain" description="Putative component of 'biosynthetic module'" evidence="1">
    <location>
        <begin position="276"/>
        <end position="498"/>
    </location>
</feature>
<sequence length="768" mass="89494">MKKNLRLEAEDMFEHKRVQNLEDFFRDLSERPHRNVFFYRICGYSLEIQKFISRYYEEARRSGVVIEGRIPNPSEGNLSYYNEMMGMEFQMNPGFLSERLGKWLPRMNQQQRQSVAICIYDVLDEMRRSGKNENMLKNAYIKFMCWLYYKFERIVNCLGDNKVPKILYEANISNYELKFLHVLSKAGCDIVLLQYHGDDEYLKLDPKSEISCIYSENGMAAFPEDFSLQMLRKEIVRDQQIQRLYGIPPELSRCTNAWMKGEGLKEVLLSGDARGKDKRFFYNSFLRIEGVEDKLTYINELFQFHQQLKNSGRKLVILEKKIPLPDMDEIGQIHRETYGSVEQLLAHLSANIQYPANTELQRLMVKAFVDVILEESQSSQFNLHKLTNQAVYLLCWLKRYQGPLFSDWKMSQIACLVYLGGCRNLQETLFLKMMAKLPVDVVILTPDLGNKCKLQDAVLFEIHNAESMTVEEFPDESGEVKVGTAAYHAQRELDTLLYQDSGMYRSMQYDKAVTVSLQTTYEEIAILWNQEVKYRPNFSIVDGTVNLPVIFAKVCGVKNAEVPQYWAKIKELLVENTLVVKNRPMVQGTDANPVKPFATEFLKNGKLQRAKIKNHKSYQYGVLREGMQEYILDKLQTLIDQRLIKGTFQNGTEYTIVSTVLNMGRDTIRLLQKFDFTKKNPKLVYINTTERMITLEDSILVMYLNLVGFDVVFYIPTGYQNVEKYFAKAMMEEHQLGEYLYDLQIPDFESSLSGVYQSLIGKIFKRTT</sequence>
<organism evidence="2 3">
    <name type="scientific">Blautia hydrogenotrophica (strain DSM 10507 / JCM 14656 / S5a33)</name>
    <name type="common">Ruminococcus hydrogenotrophicus</name>
    <dbReference type="NCBI Taxonomy" id="476272"/>
    <lineage>
        <taxon>Bacteria</taxon>
        <taxon>Bacillati</taxon>
        <taxon>Bacillota</taxon>
        <taxon>Clostridia</taxon>
        <taxon>Lachnospirales</taxon>
        <taxon>Lachnospiraceae</taxon>
        <taxon>Blautia</taxon>
    </lineage>
</organism>
<protein>
    <recommendedName>
        <fullName evidence="1">Putative component of 'biosynthetic module' domain-containing protein</fullName>
    </recommendedName>
</protein>
<dbReference type="Proteomes" id="UP000003100">
    <property type="component" value="Unassembled WGS sequence"/>
</dbReference>